<keyword evidence="1" id="KW-0472">Membrane</keyword>
<feature type="domain" description="Flavoprotein" evidence="2">
    <location>
        <begin position="9"/>
        <end position="136"/>
    </location>
</feature>
<dbReference type="AlphaFoldDB" id="A0A8J3BMG9"/>
<gene>
    <name evidence="3" type="ORF">GCM10010124_10570</name>
</gene>
<dbReference type="GO" id="GO:0003824">
    <property type="term" value="F:catalytic activity"/>
    <property type="evidence" value="ECO:0007669"/>
    <property type="project" value="InterPro"/>
</dbReference>
<dbReference type="InterPro" id="IPR036551">
    <property type="entry name" value="Flavin_trans-like"/>
</dbReference>
<accession>A0A8J3BMG9</accession>
<protein>
    <submittedName>
        <fullName evidence="3">Flavoprotein</fullName>
    </submittedName>
</protein>
<dbReference type="Pfam" id="PF02441">
    <property type="entry name" value="Flavoprotein"/>
    <property type="match status" value="1"/>
</dbReference>
<evidence type="ECO:0000313" key="3">
    <source>
        <dbReference type="EMBL" id="GGK19844.1"/>
    </source>
</evidence>
<evidence type="ECO:0000259" key="2">
    <source>
        <dbReference type="Pfam" id="PF02441"/>
    </source>
</evidence>
<keyword evidence="4" id="KW-1185">Reference proteome</keyword>
<feature type="transmembrane region" description="Helical" evidence="1">
    <location>
        <begin position="109"/>
        <end position="128"/>
    </location>
</feature>
<reference evidence="3" key="2">
    <citation type="submission" date="2020-09" db="EMBL/GenBank/DDBJ databases">
        <authorList>
            <person name="Sun Q."/>
            <person name="Ohkuma M."/>
        </authorList>
    </citation>
    <scope>NUCLEOTIDE SEQUENCE</scope>
    <source>
        <strain evidence="3">JCM 3091</strain>
    </source>
</reference>
<name>A0A8J3BMG9_9ACTN</name>
<dbReference type="Proteomes" id="UP000662200">
    <property type="component" value="Unassembled WGS sequence"/>
</dbReference>
<dbReference type="InterPro" id="IPR003382">
    <property type="entry name" value="Flavoprotein"/>
</dbReference>
<dbReference type="EMBL" id="BMQC01000003">
    <property type="protein sequence ID" value="GGK19844.1"/>
    <property type="molecule type" value="Genomic_DNA"/>
</dbReference>
<reference evidence="3" key="1">
    <citation type="journal article" date="2014" name="Int. J. Syst. Evol. Microbiol.">
        <title>Complete genome sequence of Corynebacterium casei LMG S-19264T (=DSM 44701T), isolated from a smear-ripened cheese.</title>
        <authorList>
            <consortium name="US DOE Joint Genome Institute (JGI-PGF)"/>
            <person name="Walter F."/>
            <person name="Albersmeier A."/>
            <person name="Kalinowski J."/>
            <person name="Ruckert C."/>
        </authorList>
    </citation>
    <scope>NUCLEOTIDE SEQUENCE</scope>
    <source>
        <strain evidence="3">JCM 3091</strain>
    </source>
</reference>
<keyword evidence="1" id="KW-1133">Transmembrane helix</keyword>
<dbReference type="Gene3D" id="3.40.50.1950">
    <property type="entry name" value="Flavin prenyltransferase-like"/>
    <property type="match status" value="1"/>
</dbReference>
<evidence type="ECO:0000313" key="4">
    <source>
        <dbReference type="Proteomes" id="UP000662200"/>
    </source>
</evidence>
<dbReference type="SUPFAM" id="SSF52507">
    <property type="entry name" value="Homo-oligomeric flavin-containing Cys decarboxylases, HFCD"/>
    <property type="match status" value="1"/>
</dbReference>
<sequence>MSDTGGMLYVVVCGAGPASEVGILVGHAQARGWDVQLVATPAGAGFIDVAVLEAQTGRSVKSSYRAPDTPRGNPSAPDAVIVAPATFNTINKLAAGISDTYALGFLAEWVGAGIPIIVLPFVNAALAARRPLRNAVRQLRSEGVVVLLGTPGHEPHPRGAGQGHIGAFPWQLALERAVGG</sequence>
<keyword evidence="1" id="KW-0812">Transmembrane</keyword>
<organism evidence="3 4">
    <name type="scientific">Pilimelia terevasa</name>
    <dbReference type="NCBI Taxonomy" id="53372"/>
    <lineage>
        <taxon>Bacteria</taxon>
        <taxon>Bacillati</taxon>
        <taxon>Actinomycetota</taxon>
        <taxon>Actinomycetes</taxon>
        <taxon>Micromonosporales</taxon>
        <taxon>Micromonosporaceae</taxon>
        <taxon>Pilimelia</taxon>
    </lineage>
</organism>
<evidence type="ECO:0000256" key="1">
    <source>
        <dbReference type="SAM" id="Phobius"/>
    </source>
</evidence>
<proteinExistence type="predicted"/>
<comment type="caution">
    <text evidence="3">The sequence shown here is derived from an EMBL/GenBank/DDBJ whole genome shotgun (WGS) entry which is preliminary data.</text>
</comment>